<dbReference type="Proteomes" id="UP001055879">
    <property type="component" value="Linkage Group LG11"/>
</dbReference>
<dbReference type="EMBL" id="CM042057">
    <property type="protein sequence ID" value="KAI3691836.1"/>
    <property type="molecule type" value="Genomic_DNA"/>
</dbReference>
<name>A0ACB8Z2B7_ARCLA</name>
<sequence>MRKHRLRNRIKSLVGSHIDPDKDEELKGSNIETEDNYRKIIELLKEEDQDDKDKLVGLIEEFHKRYQSIYERYDHITGKLKEKVRSKKENNSSSSSSSDTDSDDPSNKKKSKNGKLENEIYTEIDELKRKLAVETEEKEAINSECEAAFKKVQETERMFNESKLQADRLQEENSKLLADNETAMATIEEEKRNNEELRALLVQLKGEKEGFETELQNIKEEFSKTKEKLKTTEDEVSNMIQILETTEAEKRSLSEELSKQREIHESFKNETENKMTGIVEELELLKSQKTEIEKQKDNEILALEKKSEDKESEINHLQVELESIRSQKLETDIQLEKMSLQLDFLKLELANKAADEQKLLEETIEDLKSDLEIKGDEINSLTETVRNLEVKIRLTNQKLHVTEQMLNETEHDYARKEEKLHQENKSLTDKISTLSETIVSVKKEVQEKVHETLSVIDSLTVKFEEDYGHVTTRVNEITNEIQAVLSQLKRTRSEKQELQRKLEEMVMKLKIGEVENEKLMKSLENMNDKIKEMENKIHVKDEEIMNVVKDKIEAIRQLCMWADYQRGRCDHLQELLSRTTGGGGRKR</sequence>
<evidence type="ECO:0000313" key="2">
    <source>
        <dbReference type="Proteomes" id="UP001055879"/>
    </source>
</evidence>
<accession>A0ACB8Z2B7</accession>
<reference evidence="1 2" key="2">
    <citation type="journal article" date="2022" name="Mol. Ecol. Resour.">
        <title>The genomes of chicory, endive, great burdock and yacon provide insights into Asteraceae paleo-polyploidization history and plant inulin production.</title>
        <authorList>
            <person name="Fan W."/>
            <person name="Wang S."/>
            <person name="Wang H."/>
            <person name="Wang A."/>
            <person name="Jiang F."/>
            <person name="Liu H."/>
            <person name="Zhao H."/>
            <person name="Xu D."/>
            <person name="Zhang Y."/>
        </authorList>
    </citation>
    <scope>NUCLEOTIDE SEQUENCE [LARGE SCALE GENOMIC DNA]</scope>
    <source>
        <strain evidence="2">cv. Niubang</strain>
    </source>
</reference>
<gene>
    <name evidence="1" type="ORF">L6452_31638</name>
</gene>
<keyword evidence="2" id="KW-1185">Reference proteome</keyword>
<proteinExistence type="predicted"/>
<evidence type="ECO:0000313" key="1">
    <source>
        <dbReference type="EMBL" id="KAI3691836.1"/>
    </source>
</evidence>
<organism evidence="1 2">
    <name type="scientific">Arctium lappa</name>
    <name type="common">Greater burdock</name>
    <name type="synonym">Lappa major</name>
    <dbReference type="NCBI Taxonomy" id="4217"/>
    <lineage>
        <taxon>Eukaryota</taxon>
        <taxon>Viridiplantae</taxon>
        <taxon>Streptophyta</taxon>
        <taxon>Embryophyta</taxon>
        <taxon>Tracheophyta</taxon>
        <taxon>Spermatophyta</taxon>
        <taxon>Magnoliopsida</taxon>
        <taxon>eudicotyledons</taxon>
        <taxon>Gunneridae</taxon>
        <taxon>Pentapetalae</taxon>
        <taxon>asterids</taxon>
        <taxon>campanulids</taxon>
        <taxon>Asterales</taxon>
        <taxon>Asteraceae</taxon>
        <taxon>Carduoideae</taxon>
        <taxon>Cardueae</taxon>
        <taxon>Arctiinae</taxon>
        <taxon>Arctium</taxon>
    </lineage>
</organism>
<reference evidence="2" key="1">
    <citation type="journal article" date="2022" name="Mol. Ecol. Resour.">
        <title>The genomes of chicory, endive, great burdock and yacon provide insights into Asteraceae palaeo-polyploidization history and plant inulin production.</title>
        <authorList>
            <person name="Fan W."/>
            <person name="Wang S."/>
            <person name="Wang H."/>
            <person name="Wang A."/>
            <person name="Jiang F."/>
            <person name="Liu H."/>
            <person name="Zhao H."/>
            <person name="Xu D."/>
            <person name="Zhang Y."/>
        </authorList>
    </citation>
    <scope>NUCLEOTIDE SEQUENCE [LARGE SCALE GENOMIC DNA]</scope>
    <source>
        <strain evidence="2">cv. Niubang</strain>
    </source>
</reference>
<protein>
    <submittedName>
        <fullName evidence="1">Uncharacterized protein</fullName>
    </submittedName>
</protein>
<comment type="caution">
    <text evidence="1">The sequence shown here is derived from an EMBL/GenBank/DDBJ whole genome shotgun (WGS) entry which is preliminary data.</text>
</comment>